<reference evidence="1" key="1">
    <citation type="journal article" date="2014" name="Front. Microbiol.">
        <title>High frequency of phylogenetically diverse reductive dehalogenase-homologous genes in deep subseafloor sedimentary metagenomes.</title>
        <authorList>
            <person name="Kawai M."/>
            <person name="Futagami T."/>
            <person name="Toyoda A."/>
            <person name="Takaki Y."/>
            <person name="Nishi S."/>
            <person name="Hori S."/>
            <person name="Arai W."/>
            <person name="Tsubouchi T."/>
            <person name="Morono Y."/>
            <person name="Uchiyama I."/>
            <person name="Ito T."/>
            <person name="Fujiyama A."/>
            <person name="Inagaki F."/>
            <person name="Takami H."/>
        </authorList>
    </citation>
    <scope>NUCLEOTIDE SEQUENCE</scope>
    <source>
        <strain evidence="1">Expedition CK06-06</strain>
    </source>
</reference>
<protein>
    <recommendedName>
        <fullName evidence="2">TrpR like protein, YerC/YecD</fullName>
    </recommendedName>
</protein>
<dbReference type="InterPro" id="IPR010921">
    <property type="entry name" value="Trp_repressor/repl_initiator"/>
</dbReference>
<sequence>MPHISKKKLEPRVLKQILYFFKAIMADLKTDEGAAAFLNSLLTNTEKLMLAKRLAMVVLIKEGISDSKIVETLKTTHATVEKMKLMLDKTMGGYQIGLKKLEKRENWRKFKEILLKS</sequence>
<dbReference type="EMBL" id="BARS01035328">
    <property type="protein sequence ID" value="GAG17297.1"/>
    <property type="molecule type" value="Genomic_DNA"/>
</dbReference>
<dbReference type="InterPro" id="IPR000831">
    <property type="entry name" value="Trp_repress"/>
</dbReference>
<gene>
    <name evidence="1" type="ORF">S01H1_54443</name>
</gene>
<evidence type="ECO:0008006" key="2">
    <source>
        <dbReference type="Google" id="ProtNLM"/>
    </source>
</evidence>
<dbReference type="Gene3D" id="1.10.1270.10">
    <property type="entry name" value="TrpR-like"/>
    <property type="match status" value="1"/>
</dbReference>
<accession>X0W1T1</accession>
<dbReference type="SUPFAM" id="SSF48295">
    <property type="entry name" value="TrpR-like"/>
    <property type="match status" value="1"/>
</dbReference>
<dbReference type="GO" id="GO:0003700">
    <property type="term" value="F:DNA-binding transcription factor activity"/>
    <property type="evidence" value="ECO:0007669"/>
    <property type="project" value="InterPro"/>
</dbReference>
<proteinExistence type="predicted"/>
<dbReference type="InterPro" id="IPR038116">
    <property type="entry name" value="TrpR-like_sf"/>
</dbReference>
<dbReference type="AlphaFoldDB" id="X0W1T1"/>
<name>X0W1T1_9ZZZZ</name>
<evidence type="ECO:0000313" key="1">
    <source>
        <dbReference type="EMBL" id="GAG17297.1"/>
    </source>
</evidence>
<dbReference type="GO" id="GO:0043565">
    <property type="term" value="F:sequence-specific DNA binding"/>
    <property type="evidence" value="ECO:0007669"/>
    <property type="project" value="InterPro"/>
</dbReference>
<dbReference type="Pfam" id="PF01371">
    <property type="entry name" value="Trp_repressor"/>
    <property type="match status" value="1"/>
</dbReference>
<organism evidence="1">
    <name type="scientific">marine sediment metagenome</name>
    <dbReference type="NCBI Taxonomy" id="412755"/>
    <lineage>
        <taxon>unclassified sequences</taxon>
        <taxon>metagenomes</taxon>
        <taxon>ecological metagenomes</taxon>
    </lineage>
</organism>
<comment type="caution">
    <text evidence="1">The sequence shown here is derived from an EMBL/GenBank/DDBJ whole genome shotgun (WGS) entry which is preliminary data.</text>
</comment>